<keyword evidence="11" id="KW-1185">Reference proteome</keyword>
<gene>
    <name evidence="10" type="ORF">J2I47_07455</name>
</gene>
<evidence type="ECO:0000313" key="11">
    <source>
        <dbReference type="Proteomes" id="UP000664034"/>
    </source>
</evidence>
<evidence type="ECO:0000256" key="3">
    <source>
        <dbReference type="ARBA" id="ARBA00012663"/>
    </source>
</evidence>
<dbReference type="GO" id="GO:0005975">
    <property type="term" value="P:carbohydrate metabolic process"/>
    <property type="evidence" value="ECO:0007669"/>
    <property type="project" value="InterPro"/>
</dbReference>
<accession>A0A939GGK8</accession>
<dbReference type="Pfam" id="PF00728">
    <property type="entry name" value="Glyco_hydro_20"/>
    <property type="match status" value="1"/>
</dbReference>
<comment type="catalytic activity">
    <reaction evidence="1">
        <text>Hydrolysis of terminal non-reducing N-acetyl-D-hexosamine residues in N-acetyl-beta-D-hexosaminides.</text>
        <dbReference type="EC" id="3.2.1.52"/>
    </reaction>
</comment>
<dbReference type="AlphaFoldDB" id="A0A939GGK8"/>
<dbReference type="SUPFAM" id="SSF55545">
    <property type="entry name" value="beta-N-acetylhexosaminidase-like domain"/>
    <property type="match status" value="1"/>
</dbReference>
<dbReference type="GO" id="GO:0016020">
    <property type="term" value="C:membrane"/>
    <property type="evidence" value="ECO:0007669"/>
    <property type="project" value="TreeGrafter"/>
</dbReference>
<feature type="domain" description="GH29D-like beta-sandwich" evidence="9">
    <location>
        <begin position="552"/>
        <end position="608"/>
    </location>
</feature>
<dbReference type="InterPro" id="IPR008979">
    <property type="entry name" value="Galactose-bd-like_sf"/>
</dbReference>
<dbReference type="InterPro" id="IPR025705">
    <property type="entry name" value="Beta_hexosaminidase_sua/sub"/>
</dbReference>
<protein>
    <recommendedName>
        <fullName evidence="3">beta-N-acetylhexosaminidase</fullName>
        <ecNumber evidence="3">3.2.1.52</ecNumber>
    </recommendedName>
</protein>
<dbReference type="SUPFAM" id="SSF49785">
    <property type="entry name" value="Galactose-binding domain-like"/>
    <property type="match status" value="1"/>
</dbReference>
<dbReference type="RefSeq" id="WP_207363947.1">
    <property type="nucleotide sequence ID" value="NZ_JAFMYV010000003.1"/>
</dbReference>
<dbReference type="GO" id="GO:0004563">
    <property type="term" value="F:beta-N-acetylhexosaminidase activity"/>
    <property type="evidence" value="ECO:0007669"/>
    <property type="project" value="UniProtKB-EC"/>
</dbReference>
<evidence type="ECO:0000256" key="4">
    <source>
        <dbReference type="ARBA" id="ARBA00022801"/>
    </source>
</evidence>
<feature type="domain" description="Beta-hexosaminidase bacterial type N-terminal" evidence="8">
    <location>
        <begin position="28"/>
        <end position="154"/>
    </location>
</feature>
<dbReference type="GO" id="GO:0030203">
    <property type="term" value="P:glycosaminoglycan metabolic process"/>
    <property type="evidence" value="ECO:0007669"/>
    <property type="project" value="TreeGrafter"/>
</dbReference>
<dbReference type="Gene3D" id="3.30.379.10">
    <property type="entry name" value="Chitobiase/beta-hexosaminidase domain 2-like"/>
    <property type="match status" value="1"/>
</dbReference>
<evidence type="ECO:0000256" key="2">
    <source>
        <dbReference type="ARBA" id="ARBA00006285"/>
    </source>
</evidence>
<dbReference type="PANTHER" id="PTHR22600">
    <property type="entry name" value="BETA-HEXOSAMINIDASE"/>
    <property type="match status" value="1"/>
</dbReference>
<dbReference type="Gene3D" id="3.20.20.80">
    <property type="entry name" value="Glycosidases"/>
    <property type="match status" value="1"/>
</dbReference>
<comment type="similarity">
    <text evidence="2">Belongs to the glycosyl hydrolase 20 family.</text>
</comment>
<proteinExistence type="inferred from homology"/>
<dbReference type="CDD" id="cd06563">
    <property type="entry name" value="GH20_chitobiase-like"/>
    <property type="match status" value="1"/>
</dbReference>
<dbReference type="PRINTS" id="PR00738">
    <property type="entry name" value="GLHYDRLASE20"/>
</dbReference>
<dbReference type="PANTHER" id="PTHR22600:SF57">
    <property type="entry name" value="BETA-N-ACETYLHEXOSAMINIDASE"/>
    <property type="match status" value="1"/>
</dbReference>
<evidence type="ECO:0000259" key="9">
    <source>
        <dbReference type="Pfam" id="PF13290"/>
    </source>
</evidence>
<evidence type="ECO:0000256" key="1">
    <source>
        <dbReference type="ARBA" id="ARBA00001231"/>
    </source>
</evidence>
<dbReference type="InterPro" id="IPR015883">
    <property type="entry name" value="Glyco_hydro_20_cat"/>
</dbReference>
<name>A0A939GGK8_9BACT</name>
<feature type="domain" description="Glycoside hydrolase family 20 catalytic" evidence="7">
    <location>
        <begin position="158"/>
        <end position="505"/>
    </location>
</feature>
<organism evidence="10 11">
    <name type="scientific">Fibrella rubiginis</name>
    <dbReference type="NCBI Taxonomy" id="2817060"/>
    <lineage>
        <taxon>Bacteria</taxon>
        <taxon>Pseudomonadati</taxon>
        <taxon>Bacteroidota</taxon>
        <taxon>Cytophagia</taxon>
        <taxon>Cytophagales</taxon>
        <taxon>Spirosomataceae</taxon>
        <taxon>Fibrella</taxon>
    </lineage>
</organism>
<keyword evidence="4" id="KW-0378">Hydrolase</keyword>
<dbReference type="Proteomes" id="UP000664034">
    <property type="component" value="Unassembled WGS sequence"/>
</dbReference>
<dbReference type="Gene3D" id="2.60.120.260">
    <property type="entry name" value="Galactose-binding domain-like"/>
    <property type="match status" value="1"/>
</dbReference>
<dbReference type="EC" id="3.2.1.52" evidence="3"/>
<dbReference type="EMBL" id="JAFMYV010000003">
    <property type="protein sequence ID" value="MBO0936381.1"/>
    <property type="molecule type" value="Genomic_DNA"/>
</dbReference>
<evidence type="ECO:0000259" key="8">
    <source>
        <dbReference type="Pfam" id="PF02838"/>
    </source>
</evidence>
<evidence type="ECO:0000256" key="5">
    <source>
        <dbReference type="ARBA" id="ARBA00023295"/>
    </source>
</evidence>
<evidence type="ECO:0000313" key="10">
    <source>
        <dbReference type="EMBL" id="MBO0936381.1"/>
    </source>
</evidence>
<dbReference type="Pfam" id="PF02838">
    <property type="entry name" value="Glyco_hydro_20b"/>
    <property type="match status" value="1"/>
</dbReference>
<dbReference type="SUPFAM" id="SSF51445">
    <property type="entry name" value="(Trans)glycosidases"/>
    <property type="match status" value="1"/>
</dbReference>
<reference evidence="10" key="1">
    <citation type="submission" date="2021-03" db="EMBL/GenBank/DDBJ databases">
        <title>Fibrella sp. HMF5335 genome sequencing and assembly.</title>
        <authorList>
            <person name="Kang H."/>
            <person name="Kim H."/>
            <person name="Bae S."/>
            <person name="Joh K."/>
        </authorList>
    </citation>
    <scope>NUCLEOTIDE SEQUENCE</scope>
    <source>
        <strain evidence="10">HMF5335</strain>
    </source>
</reference>
<dbReference type="Pfam" id="PF13290">
    <property type="entry name" value="CHB_HEX_C_1"/>
    <property type="match status" value="1"/>
</dbReference>
<feature type="active site" description="Proton donor" evidence="6">
    <location>
        <position position="331"/>
    </location>
</feature>
<sequence>MKSYWPLRLTLITVLLYPVFGWGQTVRSLIPQPTTLTARPGLFTLTPSLQLSSSPAFQDVARLWAEQTFGRALPIHVLTTRTSRSVTGRVIFQQLTKPAPADTGRETYRLRISPTEIHLQAATTLGALRGVQTLIQLAALQPNNRQLPALAIVDRPRFGYRGMHLDVSRHFFPVVFIKKYLDLMALYKLNTFHWHLTDGPGWRLDIKKYPKLVRQAAWRTHRTWKEWWASPRQYSREGDANAYGGYYTQEQARDIVAYAARRGITVIPEIEMPGHSEEVLAVYPQLSCSDKPHVSSEFCLGNDSTFTFLEDVLKEVMAIFPSRYIHIGGDEASTASWKTCPKCQARIREHHLTDEHALQSYAVRRVGQFLEKHGRRMVGWDEILQGDTPEAPLAEGATVMSWRGESGGIAAARRGHDVIMTPGNYVYFDSYQANPTTQPEAIGGFLPIERVYGYEPIPRELTAAQTRRILGVQANLWAEYVSTTEQAEYMVFPRLLALAEIAWSDSSARSWPDFQRRLQDHYRLLQRHAVNYYRPGLTPQLTILFQPNGRTARVEFGTETYQPQLRYTLDGSPPTTQSAEYVESFSVSESTTIQAAHFRDSTRIGPVVTQAVDFHKALGKPITYAIRYTNSYPAQGDATLVDGNRGSFTYSDKQWLGFEGIDMDVTIDLGQVQPLNDVTVGLMQLTGPGVYMPRYVDVSLSTDGKTFLPPVRVDNTVPESQATLVIQDLAVPLGGQSARYVRVFARKNKGYMFVDEIRVH</sequence>
<evidence type="ECO:0000256" key="6">
    <source>
        <dbReference type="PIRSR" id="PIRSR625705-1"/>
    </source>
</evidence>
<dbReference type="InterPro" id="IPR015882">
    <property type="entry name" value="HEX_bac_N"/>
</dbReference>
<evidence type="ECO:0000259" key="7">
    <source>
        <dbReference type="Pfam" id="PF00728"/>
    </source>
</evidence>
<keyword evidence="5" id="KW-0326">Glycosidase</keyword>
<dbReference type="InterPro" id="IPR059177">
    <property type="entry name" value="GH29D-like_dom"/>
</dbReference>
<dbReference type="InterPro" id="IPR029018">
    <property type="entry name" value="Hex-like_dom2"/>
</dbReference>
<dbReference type="InterPro" id="IPR017853">
    <property type="entry name" value="GH"/>
</dbReference>
<comment type="caution">
    <text evidence="10">The sequence shown here is derived from an EMBL/GenBank/DDBJ whole genome shotgun (WGS) entry which is preliminary data.</text>
</comment>